<evidence type="ECO:0000256" key="1">
    <source>
        <dbReference type="SAM" id="MobiDB-lite"/>
    </source>
</evidence>
<proteinExistence type="predicted"/>
<reference evidence="3" key="1">
    <citation type="journal article" date="2019" name="Int. J. Syst. Evol. Microbiol.">
        <title>The Global Catalogue of Microorganisms (GCM) 10K type strain sequencing project: providing services to taxonomists for standard genome sequencing and annotation.</title>
        <authorList>
            <consortium name="The Broad Institute Genomics Platform"/>
            <consortium name="The Broad Institute Genome Sequencing Center for Infectious Disease"/>
            <person name="Wu L."/>
            <person name="Ma J."/>
        </authorList>
    </citation>
    <scope>NUCLEOTIDE SEQUENCE [LARGE SCALE GENOMIC DNA]</scope>
    <source>
        <strain evidence="3">JCM 17939</strain>
    </source>
</reference>
<feature type="compositionally biased region" description="Low complexity" evidence="1">
    <location>
        <begin position="102"/>
        <end position="122"/>
    </location>
</feature>
<organism evidence="2 3">
    <name type="scientific">Actinoallomurus vinaceus</name>
    <dbReference type="NCBI Taxonomy" id="1080074"/>
    <lineage>
        <taxon>Bacteria</taxon>
        <taxon>Bacillati</taxon>
        <taxon>Actinomycetota</taxon>
        <taxon>Actinomycetes</taxon>
        <taxon>Streptosporangiales</taxon>
        <taxon>Thermomonosporaceae</taxon>
        <taxon>Actinoallomurus</taxon>
    </lineage>
</organism>
<name>A0ABP8UTG0_9ACTN</name>
<sequence length="122" mass="12970">MAIGEVQSTLHLDLRGDQIGKDRLGEIELAGPRGVQVRCVLEIAGPQPDGMRDDRIPQVQRTGDAGADDPQRRYLASPGPLAEKQRTKNPGTNGPFGPQDAPSTGSSSQSRKSTSSPRGKAR</sequence>
<accession>A0ABP8UTG0</accession>
<evidence type="ECO:0000313" key="3">
    <source>
        <dbReference type="Proteomes" id="UP001501442"/>
    </source>
</evidence>
<dbReference type="Proteomes" id="UP001501442">
    <property type="component" value="Unassembled WGS sequence"/>
</dbReference>
<feature type="region of interest" description="Disordered" evidence="1">
    <location>
        <begin position="44"/>
        <end position="122"/>
    </location>
</feature>
<gene>
    <name evidence="2" type="ORF">GCM10023196_098690</name>
</gene>
<dbReference type="EMBL" id="BAABHK010000025">
    <property type="protein sequence ID" value="GAA4638960.1"/>
    <property type="molecule type" value="Genomic_DNA"/>
</dbReference>
<comment type="caution">
    <text evidence="2">The sequence shown here is derived from an EMBL/GenBank/DDBJ whole genome shotgun (WGS) entry which is preliminary data.</text>
</comment>
<evidence type="ECO:0000313" key="2">
    <source>
        <dbReference type="EMBL" id="GAA4638960.1"/>
    </source>
</evidence>
<protein>
    <submittedName>
        <fullName evidence="2">Uncharacterized protein</fullName>
    </submittedName>
</protein>
<keyword evidence="3" id="KW-1185">Reference proteome</keyword>